<dbReference type="EMBL" id="CM020620">
    <property type="protein sequence ID" value="KAK1868838.1"/>
    <property type="molecule type" value="Genomic_DNA"/>
</dbReference>
<proteinExistence type="predicted"/>
<gene>
    <name evidence="1" type="ORF">I4F81_011320</name>
</gene>
<organism evidence="1 2">
    <name type="scientific">Pyropia yezoensis</name>
    <name type="common">Susabi-nori</name>
    <name type="synonym">Porphyra yezoensis</name>
    <dbReference type="NCBI Taxonomy" id="2788"/>
    <lineage>
        <taxon>Eukaryota</taxon>
        <taxon>Rhodophyta</taxon>
        <taxon>Bangiophyceae</taxon>
        <taxon>Bangiales</taxon>
        <taxon>Bangiaceae</taxon>
        <taxon>Pyropia</taxon>
    </lineage>
</organism>
<sequence length="109" mass="12243">MDKLQELRNCIAAVNKDSTKFFEGNNKAAGTRARKHLQELKSLAQELRVLIQSTKNEKQAEQHAEVEQEEHDPQQYGQPQLMPMDPHAAAAAAHYGNYAHQSVDQDGGY</sequence>
<protein>
    <submittedName>
        <fullName evidence="1">Uncharacterized protein</fullName>
    </submittedName>
</protein>
<keyword evidence="2" id="KW-1185">Reference proteome</keyword>
<comment type="caution">
    <text evidence="1">The sequence shown here is derived from an EMBL/GenBank/DDBJ whole genome shotgun (WGS) entry which is preliminary data.</text>
</comment>
<evidence type="ECO:0000313" key="1">
    <source>
        <dbReference type="EMBL" id="KAK1868838.1"/>
    </source>
</evidence>
<accession>A0ACC3CFH5</accession>
<dbReference type="Proteomes" id="UP000798662">
    <property type="component" value="Chromosome 3"/>
</dbReference>
<reference evidence="1" key="1">
    <citation type="submission" date="2019-11" db="EMBL/GenBank/DDBJ databases">
        <title>Nori genome reveals adaptations in red seaweeds to the harsh intertidal environment.</title>
        <authorList>
            <person name="Wang D."/>
            <person name="Mao Y."/>
        </authorList>
    </citation>
    <scope>NUCLEOTIDE SEQUENCE</scope>
    <source>
        <tissue evidence="1">Gametophyte</tissue>
    </source>
</reference>
<name>A0ACC3CFH5_PYRYE</name>
<evidence type="ECO:0000313" key="2">
    <source>
        <dbReference type="Proteomes" id="UP000798662"/>
    </source>
</evidence>